<evidence type="ECO:0008006" key="5">
    <source>
        <dbReference type="Google" id="ProtNLM"/>
    </source>
</evidence>
<reference evidence="3 4" key="1">
    <citation type="journal article" date="2016" name="Nat. Commun.">
        <title>Thousands of microbial genomes shed light on interconnected biogeochemical processes in an aquifer system.</title>
        <authorList>
            <person name="Anantharaman K."/>
            <person name="Brown C.T."/>
            <person name="Hug L.A."/>
            <person name="Sharon I."/>
            <person name="Castelle C.J."/>
            <person name="Probst A.J."/>
            <person name="Thomas B.C."/>
            <person name="Singh A."/>
            <person name="Wilkins M.J."/>
            <person name="Karaoz U."/>
            <person name="Brodie E.L."/>
            <person name="Williams K.H."/>
            <person name="Hubbard S.S."/>
            <person name="Banfield J.F."/>
        </authorList>
    </citation>
    <scope>NUCLEOTIDE SEQUENCE [LARGE SCALE GENOMIC DNA]</scope>
</reference>
<dbReference type="Proteomes" id="UP000179241">
    <property type="component" value="Unassembled WGS sequence"/>
</dbReference>
<evidence type="ECO:0000313" key="3">
    <source>
        <dbReference type="EMBL" id="OGM77468.1"/>
    </source>
</evidence>
<comment type="similarity">
    <text evidence="1">Belongs to the RelE toxin family.</text>
</comment>
<dbReference type="AlphaFoldDB" id="A0A1F8CNY2"/>
<evidence type="ECO:0000256" key="2">
    <source>
        <dbReference type="ARBA" id="ARBA00022649"/>
    </source>
</evidence>
<dbReference type="NCBIfam" id="TIGR02385">
    <property type="entry name" value="RelE_StbE"/>
    <property type="match status" value="1"/>
</dbReference>
<dbReference type="Pfam" id="PF05016">
    <property type="entry name" value="ParE_toxin"/>
    <property type="match status" value="1"/>
</dbReference>
<dbReference type="SUPFAM" id="SSF143011">
    <property type="entry name" value="RelE-like"/>
    <property type="match status" value="1"/>
</dbReference>
<accession>A0A1F8CNY2</accession>
<organism evidence="3 4">
    <name type="scientific">Candidatus Woesebacteria bacterium RIFOXYA1_FULL_43_9</name>
    <dbReference type="NCBI Taxonomy" id="1802534"/>
    <lineage>
        <taxon>Bacteria</taxon>
        <taxon>Candidatus Woeseibacteriota</taxon>
    </lineage>
</organism>
<sequence>MYRVQFTESASKDLKKLDRRYLKAVNKALDKLADFPTVGKPLKGELQGFWKLRFSRYRIIYQIIERKLLIIVFEVRHRKDVYR</sequence>
<comment type="caution">
    <text evidence="3">The sequence shown here is derived from an EMBL/GenBank/DDBJ whole genome shotgun (WGS) entry which is preliminary data.</text>
</comment>
<dbReference type="EMBL" id="MGHU01000018">
    <property type="protein sequence ID" value="OGM77468.1"/>
    <property type="molecule type" value="Genomic_DNA"/>
</dbReference>
<gene>
    <name evidence="3" type="ORF">A2188_03455</name>
</gene>
<dbReference type="PANTHER" id="PTHR35601">
    <property type="entry name" value="TOXIN RELE"/>
    <property type="match status" value="1"/>
</dbReference>
<evidence type="ECO:0000256" key="1">
    <source>
        <dbReference type="ARBA" id="ARBA00006226"/>
    </source>
</evidence>
<name>A0A1F8CNY2_9BACT</name>
<evidence type="ECO:0000313" key="4">
    <source>
        <dbReference type="Proteomes" id="UP000179241"/>
    </source>
</evidence>
<proteinExistence type="inferred from homology"/>
<keyword evidence="2" id="KW-1277">Toxin-antitoxin system</keyword>
<dbReference type="Gene3D" id="3.30.2310.20">
    <property type="entry name" value="RelE-like"/>
    <property type="match status" value="1"/>
</dbReference>
<protein>
    <recommendedName>
        <fullName evidence="5">Addiction module toxin RelE</fullName>
    </recommendedName>
</protein>
<dbReference type="InterPro" id="IPR035093">
    <property type="entry name" value="RelE/ParE_toxin_dom_sf"/>
</dbReference>
<dbReference type="PANTHER" id="PTHR35601:SF1">
    <property type="entry name" value="TOXIN RELE"/>
    <property type="match status" value="1"/>
</dbReference>
<dbReference type="InterPro" id="IPR007712">
    <property type="entry name" value="RelE/ParE_toxin"/>
</dbReference>